<dbReference type="Proteomes" id="UP000799770">
    <property type="component" value="Unassembled WGS sequence"/>
</dbReference>
<dbReference type="AlphaFoldDB" id="A0A6A5YVI7"/>
<sequence length="614" mass="69456">MATIRGSSDVQGLSSCKLTRGAFLFGWLQSLSFFRSKGEDETGRLQQCRKTHLRCRMVITGTALPLWVLDVSQRDLVKLIHGGSKDESHAGYVTLSYTWGNKARFLMISSNMKELQEGINSQVLPRTFRDAVTVTLELGYRYLWVDALCIQQDSPDQVVEQMALMGQIFRGSSLTIFAAAAADADAGLACIEPTDATLFSIPIDPRGTNISISDEVLLVRVPHKKHLGSTQSLYKRGWVLQEEVLASRGLSFWSDQIRWRCCEENSSECLPFYKPDPDDVLGPRSEPWREGTLFSDAYSTLREILLHGAKPDILWKPPINSSKQRVIQGCRGSSQEVYSRQQAAITIWYDLVDTYCSRHLSFLSDTLHGVAGIASLLGISYDLTYSAGLWEEDIQKGLMWQFWKGSARKKFDDDSDQPLHFPSWSCASRFGGGIIHWDKNRLDRGLRIDGGLLPIPEPEASARGPLKIHAHTKWVKLLVVHYGYHYCQYYVEAVRDQRRSIVESAPPSRFYARKLWSPRRLLNEDDKDFLGEMISRSVFDSSGGILIILCMRVYNTSERKVRNFGIAVTPVTGESERYKRIGIVYDCPNDWFGNVGTHCDNKLPPAERMTLELV</sequence>
<proteinExistence type="predicted"/>
<evidence type="ECO:0000259" key="1">
    <source>
        <dbReference type="Pfam" id="PF06985"/>
    </source>
</evidence>
<organism evidence="2 3">
    <name type="scientific">Lophiotrema nucula</name>
    <dbReference type="NCBI Taxonomy" id="690887"/>
    <lineage>
        <taxon>Eukaryota</taxon>
        <taxon>Fungi</taxon>
        <taxon>Dikarya</taxon>
        <taxon>Ascomycota</taxon>
        <taxon>Pezizomycotina</taxon>
        <taxon>Dothideomycetes</taxon>
        <taxon>Pleosporomycetidae</taxon>
        <taxon>Pleosporales</taxon>
        <taxon>Lophiotremataceae</taxon>
        <taxon>Lophiotrema</taxon>
    </lineage>
</organism>
<name>A0A6A5YVI7_9PLEO</name>
<dbReference type="OrthoDB" id="2958217at2759"/>
<dbReference type="EMBL" id="ML977337">
    <property type="protein sequence ID" value="KAF2110784.1"/>
    <property type="molecule type" value="Genomic_DNA"/>
</dbReference>
<protein>
    <submittedName>
        <fullName evidence="2">Heterokaryon incompatibility protein-domain-containing protein</fullName>
    </submittedName>
</protein>
<dbReference type="PANTHER" id="PTHR33112:SF16">
    <property type="entry name" value="HETEROKARYON INCOMPATIBILITY DOMAIN-CONTAINING PROTEIN"/>
    <property type="match status" value="1"/>
</dbReference>
<dbReference type="InterPro" id="IPR010730">
    <property type="entry name" value="HET"/>
</dbReference>
<gene>
    <name evidence="2" type="ORF">BDV96DRAFT_199476</name>
</gene>
<evidence type="ECO:0000313" key="2">
    <source>
        <dbReference type="EMBL" id="KAF2110784.1"/>
    </source>
</evidence>
<keyword evidence="3" id="KW-1185">Reference proteome</keyword>
<dbReference type="Pfam" id="PF06985">
    <property type="entry name" value="HET"/>
    <property type="match status" value="1"/>
</dbReference>
<reference evidence="2" key="1">
    <citation type="journal article" date="2020" name="Stud. Mycol.">
        <title>101 Dothideomycetes genomes: a test case for predicting lifestyles and emergence of pathogens.</title>
        <authorList>
            <person name="Haridas S."/>
            <person name="Albert R."/>
            <person name="Binder M."/>
            <person name="Bloem J."/>
            <person name="Labutti K."/>
            <person name="Salamov A."/>
            <person name="Andreopoulos B."/>
            <person name="Baker S."/>
            <person name="Barry K."/>
            <person name="Bills G."/>
            <person name="Bluhm B."/>
            <person name="Cannon C."/>
            <person name="Castanera R."/>
            <person name="Culley D."/>
            <person name="Daum C."/>
            <person name="Ezra D."/>
            <person name="Gonzalez J."/>
            <person name="Henrissat B."/>
            <person name="Kuo A."/>
            <person name="Liang C."/>
            <person name="Lipzen A."/>
            <person name="Lutzoni F."/>
            <person name="Magnuson J."/>
            <person name="Mondo S."/>
            <person name="Nolan M."/>
            <person name="Ohm R."/>
            <person name="Pangilinan J."/>
            <person name="Park H.-J."/>
            <person name="Ramirez L."/>
            <person name="Alfaro M."/>
            <person name="Sun H."/>
            <person name="Tritt A."/>
            <person name="Yoshinaga Y."/>
            <person name="Zwiers L.-H."/>
            <person name="Turgeon B."/>
            <person name="Goodwin S."/>
            <person name="Spatafora J."/>
            <person name="Crous P."/>
            <person name="Grigoriev I."/>
        </authorList>
    </citation>
    <scope>NUCLEOTIDE SEQUENCE</scope>
    <source>
        <strain evidence="2">CBS 627.86</strain>
    </source>
</reference>
<feature type="domain" description="Heterokaryon incompatibility" evidence="1">
    <location>
        <begin position="92"/>
        <end position="242"/>
    </location>
</feature>
<evidence type="ECO:0000313" key="3">
    <source>
        <dbReference type="Proteomes" id="UP000799770"/>
    </source>
</evidence>
<dbReference type="PANTHER" id="PTHR33112">
    <property type="entry name" value="DOMAIN PROTEIN, PUTATIVE-RELATED"/>
    <property type="match status" value="1"/>
</dbReference>
<accession>A0A6A5YVI7</accession>